<evidence type="ECO:0000313" key="4">
    <source>
        <dbReference type="Proteomes" id="UP000694701"/>
    </source>
</evidence>
<keyword evidence="1" id="KW-0175">Coiled coil</keyword>
<sequence length="275" mass="31971">MSRQGRNNSKSRDALKKPVYEDEEEESESLTMASLEAVLMKHFNKAEKNANERFDRIETQLDNMQATLNKHTEEIDKQHIISVKLQERIKKAEITASIHGDSLDQIQSKLADLEDRSRRDNLRLMFLKEGAEKGNALAYLSANIPKWFPRLAANPPELMRAHRVGHLRQPTSAPRVLIMKFLRFIDRDRILKEARENPIEVDGHTVRFTADYSDHTSKRRRPCFPVMHRARQQGYQAFLLYPAVIKLIRGSEQHLFRDPSEAEKFLCLEEDNLAN</sequence>
<feature type="region of interest" description="Disordered" evidence="2">
    <location>
        <begin position="1"/>
        <end position="28"/>
    </location>
</feature>
<dbReference type="InterPro" id="IPR004244">
    <property type="entry name" value="Transposase_22"/>
</dbReference>
<proteinExistence type="predicted"/>
<dbReference type="AlphaFoldDB" id="A0A8C2F8S8"/>
<protein>
    <recommendedName>
        <fullName evidence="5">L1 transposable element RRM domain-containing protein</fullName>
    </recommendedName>
</protein>
<organism evidence="3 4">
    <name type="scientific">Cyprinus carpio</name>
    <name type="common">Common carp</name>
    <dbReference type="NCBI Taxonomy" id="7962"/>
    <lineage>
        <taxon>Eukaryota</taxon>
        <taxon>Metazoa</taxon>
        <taxon>Chordata</taxon>
        <taxon>Craniata</taxon>
        <taxon>Vertebrata</taxon>
        <taxon>Euteleostomi</taxon>
        <taxon>Actinopterygii</taxon>
        <taxon>Neopterygii</taxon>
        <taxon>Teleostei</taxon>
        <taxon>Ostariophysi</taxon>
        <taxon>Cypriniformes</taxon>
        <taxon>Cyprinidae</taxon>
        <taxon>Cyprininae</taxon>
        <taxon>Cyprinus</taxon>
    </lineage>
</organism>
<dbReference type="Gene3D" id="3.30.70.1820">
    <property type="entry name" value="L1 transposable element, RRM domain"/>
    <property type="match status" value="1"/>
</dbReference>
<evidence type="ECO:0000256" key="1">
    <source>
        <dbReference type="SAM" id="Coils"/>
    </source>
</evidence>
<evidence type="ECO:0008006" key="5">
    <source>
        <dbReference type="Google" id="ProtNLM"/>
    </source>
</evidence>
<feature type="compositionally biased region" description="Basic and acidic residues" evidence="2">
    <location>
        <begin position="10"/>
        <end position="20"/>
    </location>
</feature>
<name>A0A8C2F8S8_CYPCA</name>
<dbReference type="PANTHER" id="PTHR11505">
    <property type="entry name" value="L1 TRANSPOSABLE ELEMENT-RELATED"/>
    <property type="match status" value="1"/>
</dbReference>
<reference evidence="3" key="1">
    <citation type="submission" date="2025-08" db="UniProtKB">
        <authorList>
            <consortium name="Ensembl"/>
        </authorList>
    </citation>
    <scope>IDENTIFICATION</scope>
</reference>
<accession>A0A8C2F8S8</accession>
<evidence type="ECO:0000256" key="2">
    <source>
        <dbReference type="SAM" id="MobiDB-lite"/>
    </source>
</evidence>
<dbReference type="Proteomes" id="UP000694701">
    <property type="component" value="Unplaced"/>
</dbReference>
<feature type="coiled-coil region" evidence="1">
    <location>
        <begin position="47"/>
        <end position="74"/>
    </location>
</feature>
<evidence type="ECO:0000313" key="3">
    <source>
        <dbReference type="Ensembl" id="ENSCCRP00020052175.1"/>
    </source>
</evidence>
<dbReference type="Ensembl" id="ENSCCRT00020056830.1">
    <property type="protein sequence ID" value="ENSCCRP00020052175.1"/>
    <property type="gene ID" value="ENSCCRG00020023207.1"/>
</dbReference>